<evidence type="ECO:0000256" key="3">
    <source>
        <dbReference type="ARBA" id="ARBA00023014"/>
    </source>
</evidence>
<dbReference type="Gene3D" id="3.30.499.10">
    <property type="entry name" value="Aconitase, domain 3"/>
    <property type="match status" value="2"/>
</dbReference>
<dbReference type="PRINTS" id="PR00415">
    <property type="entry name" value="ACONITASE"/>
</dbReference>
<evidence type="ECO:0000313" key="7">
    <source>
        <dbReference type="EMBL" id="CAA9458075.1"/>
    </source>
</evidence>
<dbReference type="Gene3D" id="3.20.19.10">
    <property type="entry name" value="Aconitase, domain 4"/>
    <property type="match status" value="1"/>
</dbReference>
<dbReference type="EMBL" id="CADCVG010000082">
    <property type="protein sequence ID" value="CAA9458075.1"/>
    <property type="molecule type" value="Genomic_DNA"/>
</dbReference>
<evidence type="ECO:0000256" key="1">
    <source>
        <dbReference type="ARBA" id="ARBA00022723"/>
    </source>
</evidence>
<dbReference type="InterPro" id="IPR036008">
    <property type="entry name" value="Aconitase_4Fe-4S_dom"/>
</dbReference>
<dbReference type="GO" id="GO:0046872">
    <property type="term" value="F:metal ion binding"/>
    <property type="evidence" value="ECO:0007669"/>
    <property type="project" value="UniProtKB-KW"/>
</dbReference>
<dbReference type="EC" id="4.2.1.3" evidence="7"/>
<keyword evidence="7" id="KW-0456">Lyase</keyword>
<proteinExistence type="predicted"/>
<protein>
    <submittedName>
        <fullName evidence="7">Aconitate hydratase</fullName>
        <ecNumber evidence="7">4.2.1.3</ecNumber>
    </submittedName>
</protein>
<dbReference type="Pfam" id="PF00694">
    <property type="entry name" value="Aconitase_C"/>
    <property type="match status" value="1"/>
</dbReference>
<evidence type="ECO:0000256" key="2">
    <source>
        <dbReference type="ARBA" id="ARBA00023004"/>
    </source>
</evidence>
<keyword evidence="2" id="KW-0408">Iron</keyword>
<dbReference type="GO" id="GO:0051539">
    <property type="term" value="F:4 iron, 4 sulfur cluster binding"/>
    <property type="evidence" value="ECO:0007669"/>
    <property type="project" value="TreeGrafter"/>
</dbReference>
<name>A0A6J4QXB6_9ACTN</name>
<accession>A0A6J4QXB6</accession>
<dbReference type="Pfam" id="PF00330">
    <property type="entry name" value="Aconitase"/>
    <property type="match status" value="1"/>
</dbReference>
<organism evidence="7">
    <name type="scientific">uncultured Rubrobacteraceae bacterium</name>
    <dbReference type="NCBI Taxonomy" id="349277"/>
    <lineage>
        <taxon>Bacteria</taxon>
        <taxon>Bacillati</taxon>
        <taxon>Actinomycetota</taxon>
        <taxon>Rubrobacteria</taxon>
        <taxon>Rubrobacterales</taxon>
        <taxon>Rubrobacteraceae</taxon>
        <taxon>environmental samples</taxon>
    </lineage>
</organism>
<dbReference type="NCBIfam" id="NF005558">
    <property type="entry name" value="PRK07229.1"/>
    <property type="match status" value="1"/>
</dbReference>
<dbReference type="InterPro" id="IPR000573">
    <property type="entry name" value="AconitaseA/IPMdHydase_ssu_swvl"/>
</dbReference>
<gene>
    <name evidence="7" type="ORF">AVDCRST_MAG14-1936</name>
</gene>
<dbReference type="InterPro" id="IPR006250">
    <property type="entry name" value="Aconitase_put"/>
</dbReference>
<feature type="region of interest" description="Disordered" evidence="4">
    <location>
        <begin position="20"/>
        <end position="47"/>
    </location>
</feature>
<dbReference type="PANTHER" id="PTHR43160">
    <property type="entry name" value="ACONITATE HYDRATASE B"/>
    <property type="match status" value="1"/>
</dbReference>
<dbReference type="GO" id="GO:0006099">
    <property type="term" value="P:tricarboxylic acid cycle"/>
    <property type="evidence" value="ECO:0007669"/>
    <property type="project" value="TreeGrafter"/>
</dbReference>
<feature type="region of interest" description="Disordered" evidence="4">
    <location>
        <begin position="495"/>
        <end position="514"/>
    </location>
</feature>
<feature type="compositionally biased region" description="Basic and acidic residues" evidence="4">
    <location>
        <begin position="32"/>
        <end position="47"/>
    </location>
</feature>
<dbReference type="GO" id="GO:0003994">
    <property type="term" value="F:aconitate hydratase activity"/>
    <property type="evidence" value="ECO:0007669"/>
    <property type="project" value="UniProtKB-EC"/>
</dbReference>
<dbReference type="InterPro" id="IPR015931">
    <property type="entry name" value="Acnase/IPM_dHydase_lsu_aba_1/3"/>
</dbReference>
<evidence type="ECO:0000256" key="4">
    <source>
        <dbReference type="SAM" id="MobiDB-lite"/>
    </source>
</evidence>
<evidence type="ECO:0000259" key="5">
    <source>
        <dbReference type="Pfam" id="PF00330"/>
    </source>
</evidence>
<sequence>MDTLDALRVEILGQDQEFPRIVSGDAPPYKPQDMRGQRRRQEEPPRFEVECRVHGSEGTRARRFSYGGPYNVPIRVHSGEGEEMAEAQNLAQKLLTGHLSAGDLVPGEEIDLSVDQILIEDATGSMTALQFEELGVDRISVPLAVMYVDHNVLQIDDKNMNEHRYLQSFSARYGVHYSRPGNGISHYIHLERFARPGALLLGADSHSTMSGAVGMLAIGAGGLDVAVAMAGYGFSIECPRVVGVELRGELPGWVQAKDVILELLRRYGVRGGGGRVFEFTGEGVSTLSVMERGTICNMITELGATTAVFPADEQTREWLTAQGREDDYVELSADEDADYDETEVVDLSELEPLIAKPQSPGNVVPVREVAGTKTVQVCIGSSVNSAYEDLAVVGAVLKDEIVHPSIEMTVTPGSRQILDTISRGGVYLDLVAAGARMLEPVCGPCIGVGQAPSAGLPSVRTFNRNFPGRSGTVGDEVYLCSPATAAATALKGEISDPRTLGEPPEVTPASFNPTIDDRQILSPPPPEEAQNVEIIRGRNIVPPPEGEPLAETLEEYVLIVVEDDVSTGDMAPDGIGMSLWSNIPECAKYMFDRQDPEFHDRALEWGGGFIVGGHNYGQGSSREQAALSALYLGVRAIIAKSFARIHRQNLIAQGILPLTFADEADYDKVKEGDAWKIENVREAVSSGETELVAKSDSGGEEIRLEARLLTREREVLLAGGKLKYLSEESRSE</sequence>
<reference evidence="7" key="1">
    <citation type="submission" date="2020-02" db="EMBL/GenBank/DDBJ databases">
        <authorList>
            <person name="Meier V. D."/>
        </authorList>
    </citation>
    <scope>NUCLEOTIDE SEQUENCE</scope>
    <source>
        <strain evidence="7">AVDCRST_MAG14</strain>
    </source>
</reference>
<keyword evidence="3" id="KW-0411">Iron-sulfur</keyword>
<keyword evidence="1" id="KW-0479">Metal-binding</keyword>
<evidence type="ECO:0000259" key="6">
    <source>
        <dbReference type="Pfam" id="PF00694"/>
    </source>
</evidence>
<dbReference type="InterPro" id="IPR050926">
    <property type="entry name" value="Aconitase/IPM_isomerase"/>
</dbReference>
<dbReference type="PANTHER" id="PTHR43160:SF3">
    <property type="entry name" value="ACONITATE HYDRATASE, MITOCHONDRIAL"/>
    <property type="match status" value="1"/>
</dbReference>
<dbReference type="InterPro" id="IPR015928">
    <property type="entry name" value="Aconitase/3IPM_dehydase_swvl"/>
</dbReference>
<dbReference type="AlphaFoldDB" id="A0A6J4QXB6"/>
<dbReference type="SUPFAM" id="SSF52016">
    <property type="entry name" value="LeuD/IlvD-like"/>
    <property type="match status" value="1"/>
</dbReference>
<dbReference type="NCBIfam" id="TIGR01342">
    <property type="entry name" value="acon_putative"/>
    <property type="match status" value="1"/>
</dbReference>
<dbReference type="InterPro" id="IPR001030">
    <property type="entry name" value="Acoase/IPM_deHydtase_lsu_aba"/>
</dbReference>
<dbReference type="GO" id="GO:0005829">
    <property type="term" value="C:cytosol"/>
    <property type="evidence" value="ECO:0007669"/>
    <property type="project" value="TreeGrafter"/>
</dbReference>
<feature type="domain" description="Aconitase/3-isopropylmalate dehydratase large subunit alpha/beta/alpha" evidence="5">
    <location>
        <begin position="107"/>
        <end position="492"/>
    </location>
</feature>
<feature type="domain" description="Aconitase A/isopropylmalate dehydratase small subunit swivel" evidence="6">
    <location>
        <begin position="585"/>
        <end position="662"/>
    </location>
</feature>
<dbReference type="SUPFAM" id="SSF53732">
    <property type="entry name" value="Aconitase iron-sulfur domain"/>
    <property type="match status" value="1"/>
</dbReference>